<reference evidence="2 3" key="2">
    <citation type="journal article" date="2013" name="PLoS Genet.">
        <title>Comparative genome structure, secondary metabolite, and effector coding capacity across Cochliobolus pathogens.</title>
        <authorList>
            <person name="Condon B.J."/>
            <person name="Leng Y."/>
            <person name="Wu D."/>
            <person name="Bushley K.E."/>
            <person name="Ohm R.A."/>
            <person name="Otillar R."/>
            <person name="Martin J."/>
            <person name="Schackwitz W."/>
            <person name="Grimwood J."/>
            <person name="MohdZainudin N."/>
            <person name="Xue C."/>
            <person name="Wang R."/>
            <person name="Manning V.A."/>
            <person name="Dhillon B."/>
            <person name="Tu Z.J."/>
            <person name="Steffenson B.J."/>
            <person name="Salamov A."/>
            <person name="Sun H."/>
            <person name="Lowry S."/>
            <person name="LaButti K."/>
            <person name="Han J."/>
            <person name="Copeland A."/>
            <person name="Lindquist E."/>
            <person name="Barry K."/>
            <person name="Schmutz J."/>
            <person name="Baker S.E."/>
            <person name="Ciuffetti L.M."/>
            <person name="Grigoriev I.V."/>
            <person name="Zhong S."/>
            <person name="Turgeon B.G."/>
        </authorList>
    </citation>
    <scope>NUCLEOTIDE SEQUENCE [LARGE SCALE GENOMIC DNA]</scope>
    <source>
        <strain evidence="3">28A</strain>
    </source>
</reference>
<dbReference type="Proteomes" id="UP000016935">
    <property type="component" value="Unassembled WGS sequence"/>
</dbReference>
<organism evidence="2 3">
    <name type="scientific">Exserohilum turcicum (strain 28A)</name>
    <name type="common">Northern leaf blight fungus</name>
    <name type="synonym">Setosphaeria turcica</name>
    <dbReference type="NCBI Taxonomy" id="671987"/>
    <lineage>
        <taxon>Eukaryota</taxon>
        <taxon>Fungi</taxon>
        <taxon>Dikarya</taxon>
        <taxon>Ascomycota</taxon>
        <taxon>Pezizomycotina</taxon>
        <taxon>Dothideomycetes</taxon>
        <taxon>Pleosporomycetidae</taxon>
        <taxon>Pleosporales</taxon>
        <taxon>Pleosporineae</taxon>
        <taxon>Pleosporaceae</taxon>
        <taxon>Exserohilum</taxon>
    </lineage>
</organism>
<evidence type="ECO:0000256" key="1">
    <source>
        <dbReference type="SAM" id="MobiDB-lite"/>
    </source>
</evidence>
<evidence type="ECO:0000313" key="3">
    <source>
        <dbReference type="Proteomes" id="UP000016935"/>
    </source>
</evidence>
<dbReference type="AlphaFoldDB" id="R0IJX8"/>
<gene>
    <name evidence="2" type="ORF">SETTUDRAFT_179687</name>
</gene>
<name>R0IJX8_EXST2</name>
<dbReference type="GeneID" id="19401704"/>
<dbReference type="HOGENOM" id="CLU_1778622_0_0_1"/>
<dbReference type="RefSeq" id="XP_008027617.1">
    <property type="nucleotide sequence ID" value="XM_008029426.1"/>
</dbReference>
<reference evidence="2 3" key="1">
    <citation type="journal article" date="2012" name="PLoS Pathog.">
        <title>Diverse lifestyles and strategies of plant pathogenesis encoded in the genomes of eighteen Dothideomycetes fungi.</title>
        <authorList>
            <person name="Ohm R.A."/>
            <person name="Feau N."/>
            <person name="Henrissat B."/>
            <person name="Schoch C.L."/>
            <person name="Horwitz B.A."/>
            <person name="Barry K.W."/>
            <person name="Condon B.J."/>
            <person name="Copeland A.C."/>
            <person name="Dhillon B."/>
            <person name="Glaser F."/>
            <person name="Hesse C.N."/>
            <person name="Kosti I."/>
            <person name="LaButti K."/>
            <person name="Lindquist E.A."/>
            <person name="Lucas S."/>
            <person name="Salamov A.A."/>
            <person name="Bradshaw R.E."/>
            <person name="Ciuffetti L."/>
            <person name="Hamelin R.C."/>
            <person name="Kema G.H.J."/>
            <person name="Lawrence C."/>
            <person name="Scott J.A."/>
            <person name="Spatafora J.W."/>
            <person name="Turgeon B.G."/>
            <person name="de Wit P.J.G.M."/>
            <person name="Zhong S."/>
            <person name="Goodwin S.B."/>
            <person name="Grigoriev I.V."/>
        </authorList>
    </citation>
    <scope>NUCLEOTIDE SEQUENCE [LARGE SCALE GENOMIC DNA]</scope>
    <source>
        <strain evidence="3">28A</strain>
    </source>
</reference>
<keyword evidence="3" id="KW-1185">Reference proteome</keyword>
<accession>R0IJX8</accession>
<evidence type="ECO:0000313" key="2">
    <source>
        <dbReference type="EMBL" id="EOA85151.1"/>
    </source>
</evidence>
<feature type="region of interest" description="Disordered" evidence="1">
    <location>
        <begin position="1"/>
        <end position="25"/>
    </location>
</feature>
<proteinExistence type="predicted"/>
<sequence>MSGSNAGTRPGPLSPRANDMDAGGRLKVESVPIGKGAIFARTRGHGSRCGHGHERISALMGLVMPICQRGNPPKVLALFRCSATQPRAGSAYNLARQATASADEPPYANAPNSGGALLYVCVWSAASLPSSNCGVQSSGHACWVGN</sequence>
<dbReference type="EMBL" id="KB908703">
    <property type="protein sequence ID" value="EOA85151.1"/>
    <property type="molecule type" value="Genomic_DNA"/>
</dbReference>
<protein>
    <submittedName>
        <fullName evidence="2">Uncharacterized protein</fullName>
    </submittedName>
</protein>